<dbReference type="eggNOG" id="KOG2538">
    <property type="taxonomic scope" value="Eukaryota"/>
</dbReference>
<dbReference type="GO" id="GO:0031261">
    <property type="term" value="C:DNA replication preinitiation complex"/>
    <property type="evidence" value="ECO:0007669"/>
    <property type="project" value="TreeGrafter"/>
</dbReference>
<dbReference type="RefSeq" id="XP_013018234.1">
    <property type="nucleotide sequence ID" value="XM_013162780.1"/>
</dbReference>
<dbReference type="GO" id="GO:0000785">
    <property type="term" value="C:chromatin"/>
    <property type="evidence" value="ECO:0007669"/>
    <property type="project" value="EnsemblFungi"/>
</dbReference>
<dbReference type="VEuPathDB" id="FungiDB:SOCG_00360"/>
<evidence type="ECO:0000256" key="1">
    <source>
        <dbReference type="ARBA" id="ARBA00004123"/>
    </source>
</evidence>
<keyword evidence="5" id="KW-0539">Nucleus</keyword>
<dbReference type="Pfam" id="PF07034">
    <property type="entry name" value="ORC3_N"/>
    <property type="match status" value="1"/>
</dbReference>
<feature type="domain" description="Origin recognition complex subunit 3 N-terminal" evidence="7">
    <location>
        <begin position="8"/>
        <end position="294"/>
    </location>
</feature>
<keyword evidence="4" id="KW-0238">DNA-binding</keyword>
<evidence type="ECO:0000313" key="9">
    <source>
        <dbReference type="EMBL" id="EPX72597.1"/>
    </source>
</evidence>
<dbReference type="EMBL" id="KE503207">
    <property type="protein sequence ID" value="EPX72597.1"/>
    <property type="molecule type" value="Genomic_DNA"/>
</dbReference>
<feature type="region of interest" description="Disordered" evidence="6">
    <location>
        <begin position="619"/>
        <end position="664"/>
    </location>
</feature>
<dbReference type="GO" id="GO:0005656">
    <property type="term" value="C:nuclear pre-replicative complex"/>
    <property type="evidence" value="ECO:0007669"/>
    <property type="project" value="TreeGrafter"/>
</dbReference>
<dbReference type="InterPro" id="IPR045667">
    <property type="entry name" value="ORC3_N"/>
</dbReference>
<evidence type="ECO:0000259" key="8">
    <source>
        <dbReference type="Pfam" id="PF18137"/>
    </source>
</evidence>
<dbReference type="CDD" id="cd20704">
    <property type="entry name" value="Orc3"/>
    <property type="match status" value="1"/>
</dbReference>
<evidence type="ECO:0000313" key="10">
    <source>
        <dbReference type="Proteomes" id="UP000016088"/>
    </source>
</evidence>
<evidence type="ECO:0000256" key="6">
    <source>
        <dbReference type="SAM" id="MobiDB-lite"/>
    </source>
</evidence>
<dbReference type="GeneID" id="25029344"/>
<sequence>MASILKHDTVSKGCYYVKPRRKEEKQPLQVDDLFVPLIGNQEPMEWVNLRRELCRNVMEELNHIVHQATSESNAKVIQQLTEHALKSTSDGKKLKAAILCDGSRNTFHLRFFEQLKERLYQLGSKRFVVLDLKNCTDLKSCFRQIKGGSFGLGILSYDMEELGESITLILQNVEDCDRRLLSALMEALNMISQKSEEHQVYLIFNLKIPLELFDASLDATFFRHVEPEVFNMKATTEILESMFTLIDENLSLKFGWRSRKLFRSMFYERSWSVEKVVNCLRYGILTHFYGNALSPLPYIIESNQMEKISRFYLSVLRTVPSFQHGIEQMLRDVGTSTKEYIQDLLENDEVFLRYIKSNFDGLARRERFLREHVKCWQTLEAHMERSTKVAFGEYMEMFLEGLWLESEEYQNLRKDMLRLNSRQAFRCMEHLMKHVFSGMRMNKSHELAEELEQLVNGSKGKYLETVEMRMKNYSGTEHTRKVMETGFDKSILRYSRWLKELVQLLDEEIEEGRLGMQGIDAYPFYEIFFFDYRRPLEQGFLSGHQRSVIHSSCMNPEYYIGMQRNEGSSKEGQSQSESRSWVPDLSILYKLYSESGAFLNLYDWYMAFSENLQVSSTEEQWQMKPGLKKRKVAGEEEPKGESGRESSESERENEADLEKSIDMDEKASMENVELQSRFLFGLEELRFLGLIKPTTRKTDHVMKTIYHH</sequence>
<name>S9PXA4_SCHOY</name>
<feature type="domain" description="Origin recognition complex subunit 3 winged helix C-terminal" evidence="8">
    <location>
        <begin position="546"/>
        <end position="706"/>
    </location>
</feature>
<protein>
    <submittedName>
        <fullName evidence="9">Origin recognition complex subunit Orp3</fullName>
    </submittedName>
</protein>
<dbReference type="InterPro" id="IPR020795">
    <property type="entry name" value="ORC3"/>
</dbReference>
<dbReference type="Proteomes" id="UP000016088">
    <property type="component" value="Unassembled WGS sequence"/>
</dbReference>
<organism evidence="9 10">
    <name type="scientific">Schizosaccharomyces octosporus (strain yFS286)</name>
    <name type="common">Fission yeast</name>
    <name type="synonym">Octosporomyces octosporus</name>
    <dbReference type="NCBI Taxonomy" id="483514"/>
    <lineage>
        <taxon>Eukaryota</taxon>
        <taxon>Fungi</taxon>
        <taxon>Dikarya</taxon>
        <taxon>Ascomycota</taxon>
        <taxon>Taphrinomycotina</taxon>
        <taxon>Schizosaccharomycetes</taxon>
        <taxon>Schizosaccharomycetales</taxon>
        <taxon>Schizosaccharomycetaceae</taxon>
        <taxon>Schizosaccharomyces</taxon>
    </lineage>
</organism>
<dbReference type="GO" id="GO:0003688">
    <property type="term" value="F:DNA replication origin binding"/>
    <property type="evidence" value="ECO:0007669"/>
    <property type="project" value="EnsemblFungi"/>
</dbReference>
<comment type="subcellular location">
    <subcellularLocation>
        <location evidence="1">Nucleus</location>
    </subcellularLocation>
</comment>
<comment type="similarity">
    <text evidence="2">Belongs to the ORC3 family.</text>
</comment>
<dbReference type="AlphaFoldDB" id="S9PXA4"/>
<evidence type="ECO:0000256" key="3">
    <source>
        <dbReference type="ARBA" id="ARBA00022705"/>
    </source>
</evidence>
<evidence type="ECO:0000256" key="2">
    <source>
        <dbReference type="ARBA" id="ARBA00010977"/>
    </source>
</evidence>
<accession>S9PXA4</accession>
<keyword evidence="3" id="KW-0235">DNA replication</keyword>
<reference evidence="9 10" key="1">
    <citation type="journal article" date="2011" name="Science">
        <title>Comparative functional genomics of the fission yeasts.</title>
        <authorList>
            <person name="Rhind N."/>
            <person name="Chen Z."/>
            <person name="Yassour M."/>
            <person name="Thompson D.A."/>
            <person name="Haas B.J."/>
            <person name="Habib N."/>
            <person name="Wapinski I."/>
            <person name="Roy S."/>
            <person name="Lin M.F."/>
            <person name="Heiman D.I."/>
            <person name="Young S.K."/>
            <person name="Furuya K."/>
            <person name="Guo Y."/>
            <person name="Pidoux A."/>
            <person name="Chen H.M."/>
            <person name="Robbertse B."/>
            <person name="Goldberg J.M."/>
            <person name="Aoki K."/>
            <person name="Bayne E.H."/>
            <person name="Berlin A.M."/>
            <person name="Desjardins C.A."/>
            <person name="Dobbs E."/>
            <person name="Dukaj L."/>
            <person name="Fan L."/>
            <person name="FitzGerald M.G."/>
            <person name="French C."/>
            <person name="Gujja S."/>
            <person name="Hansen K."/>
            <person name="Keifenheim D."/>
            <person name="Levin J.Z."/>
            <person name="Mosher R.A."/>
            <person name="Mueller C.A."/>
            <person name="Pfiffner J."/>
            <person name="Priest M."/>
            <person name="Russ C."/>
            <person name="Smialowska A."/>
            <person name="Swoboda P."/>
            <person name="Sykes S.M."/>
            <person name="Vaughn M."/>
            <person name="Vengrova S."/>
            <person name="Yoder R."/>
            <person name="Zeng Q."/>
            <person name="Allshire R."/>
            <person name="Baulcombe D."/>
            <person name="Birren B.W."/>
            <person name="Brown W."/>
            <person name="Ekwall K."/>
            <person name="Kellis M."/>
            <person name="Leatherwood J."/>
            <person name="Levin H."/>
            <person name="Margalit H."/>
            <person name="Martienssen R."/>
            <person name="Nieduszynski C.A."/>
            <person name="Spatafora J.W."/>
            <person name="Friedman N."/>
            <person name="Dalgaard J.Z."/>
            <person name="Baumann P."/>
            <person name="Niki H."/>
            <person name="Regev A."/>
            <person name="Nusbaum C."/>
        </authorList>
    </citation>
    <scope>NUCLEOTIDE SEQUENCE [LARGE SCALE GENOMIC DNA]</scope>
    <source>
        <strain evidence="10">yFS286</strain>
    </source>
</reference>
<dbReference type="PANTHER" id="PTHR12748">
    <property type="entry name" value="ORIGIN RECOGNITION COMPLEX SUBUNIT 3"/>
    <property type="match status" value="1"/>
</dbReference>
<dbReference type="GO" id="GO:0006270">
    <property type="term" value="P:DNA replication initiation"/>
    <property type="evidence" value="ECO:0007669"/>
    <property type="project" value="TreeGrafter"/>
</dbReference>
<dbReference type="PANTHER" id="PTHR12748:SF0">
    <property type="entry name" value="ORIGIN RECOGNITION COMPLEX SUBUNIT 3"/>
    <property type="match status" value="1"/>
</dbReference>
<dbReference type="HOGENOM" id="CLU_015257_1_0_1"/>
<dbReference type="InterPro" id="IPR040855">
    <property type="entry name" value="ORC_WH_C"/>
</dbReference>
<dbReference type="Pfam" id="PF18137">
    <property type="entry name" value="WHD_ORC"/>
    <property type="match status" value="1"/>
</dbReference>
<evidence type="ECO:0000259" key="7">
    <source>
        <dbReference type="Pfam" id="PF07034"/>
    </source>
</evidence>
<gene>
    <name evidence="9" type="ORF">SOCG_00360</name>
</gene>
<keyword evidence="10" id="KW-1185">Reference proteome</keyword>
<dbReference type="OMA" id="FYERSWS"/>
<dbReference type="GO" id="GO:0005664">
    <property type="term" value="C:nuclear origin of replication recognition complex"/>
    <property type="evidence" value="ECO:0007669"/>
    <property type="project" value="EnsemblFungi"/>
</dbReference>
<dbReference type="OrthoDB" id="10265211at2759"/>
<feature type="compositionally biased region" description="Basic and acidic residues" evidence="6">
    <location>
        <begin position="632"/>
        <end position="664"/>
    </location>
</feature>
<evidence type="ECO:0000256" key="4">
    <source>
        <dbReference type="ARBA" id="ARBA00023125"/>
    </source>
</evidence>
<proteinExistence type="inferred from homology"/>
<evidence type="ECO:0000256" key="5">
    <source>
        <dbReference type="ARBA" id="ARBA00023242"/>
    </source>
</evidence>